<keyword evidence="2" id="KW-1185">Reference proteome</keyword>
<evidence type="ECO:0000313" key="1">
    <source>
        <dbReference type="EMBL" id="EJW03793.1"/>
    </source>
</evidence>
<proteinExistence type="predicted"/>
<evidence type="ECO:0000313" key="2">
    <source>
        <dbReference type="Proteomes" id="UP000003163"/>
    </source>
</evidence>
<dbReference type="HOGENOM" id="CLU_2209977_0_0_1"/>
<gene>
    <name evidence="1" type="ORF">EDEG_01922</name>
</gene>
<dbReference type="InParanoid" id="J8ZVU9"/>
<name>J8ZVU9_EDHAE</name>
<reference evidence="1 2" key="1">
    <citation type="submission" date="2011-08" db="EMBL/GenBank/DDBJ databases">
        <authorList>
            <person name="Liu Z.J."/>
            <person name="Shi F.L."/>
            <person name="Lu J.Q."/>
            <person name="Li M."/>
            <person name="Wang Z.L."/>
        </authorList>
    </citation>
    <scope>NUCLEOTIDE SEQUENCE [LARGE SCALE GENOMIC DNA]</scope>
    <source>
        <strain evidence="1 2">USNM 41457</strain>
    </source>
</reference>
<accession>J8ZVU9</accession>
<dbReference type="VEuPathDB" id="MicrosporidiaDB:EDEG_01922"/>
<reference evidence="2" key="2">
    <citation type="submission" date="2015-07" db="EMBL/GenBank/DDBJ databases">
        <title>Contrasting host-pathogen interactions and genome evolution in two generalist and specialist microsporidian pathogens of mosquitoes.</title>
        <authorList>
            <consortium name="The Broad Institute Genomics Platform"/>
            <consortium name="The Broad Institute Genome Sequencing Center for Infectious Disease"/>
            <person name="Cuomo C.A."/>
            <person name="Sanscrainte N.D."/>
            <person name="Goldberg J.M."/>
            <person name="Heiman D."/>
            <person name="Young S."/>
            <person name="Zeng Q."/>
            <person name="Becnel J.J."/>
            <person name="Birren B.W."/>
        </authorList>
    </citation>
    <scope>NUCLEOTIDE SEQUENCE [LARGE SCALE GENOMIC DNA]</scope>
    <source>
        <strain evidence="2">USNM 41457</strain>
    </source>
</reference>
<dbReference type="Proteomes" id="UP000003163">
    <property type="component" value="Unassembled WGS sequence"/>
</dbReference>
<organism evidence="1 2">
    <name type="scientific">Edhazardia aedis (strain USNM 41457)</name>
    <name type="common">Microsporidian parasite</name>
    <dbReference type="NCBI Taxonomy" id="1003232"/>
    <lineage>
        <taxon>Eukaryota</taxon>
        <taxon>Fungi</taxon>
        <taxon>Fungi incertae sedis</taxon>
        <taxon>Microsporidia</taxon>
        <taxon>Edhazardia</taxon>
    </lineage>
</organism>
<comment type="caution">
    <text evidence="1">The sequence shown here is derived from an EMBL/GenBank/DDBJ whole genome shotgun (WGS) entry which is preliminary data.</text>
</comment>
<sequence length="107" mass="12827">MCDILYHRTKTHKRKYHLVDSVLSYKKILLCFLQFFTSSCKFKNLSILNKYISLKISSVYLFMKSLWSLQSRIDAITCVFVKKTFPFVQSKIYMLSHLFEILNFFAF</sequence>
<protein>
    <submittedName>
        <fullName evidence="1">Uncharacterized protein</fullName>
    </submittedName>
</protein>
<dbReference type="EMBL" id="AFBI03000030">
    <property type="protein sequence ID" value="EJW03793.1"/>
    <property type="molecule type" value="Genomic_DNA"/>
</dbReference>
<dbReference type="AlphaFoldDB" id="J8ZVU9"/>